<dbReference type="GO" id="GO:0071949">
    <property type="term" value="F:FAD binding"/>
    <property type="evidence" value="ECO:0007669"/>
    <property type="project" value="InterPro"/>
</dbReference>
<evidence type="ECO:0000313" key="4">
    <source>
        <dbReference type="Proteomes" id="UP000504693"/>
    </source>
</evidence>
<evidence type="ECO:0000256" key="1">
    <source>
        <dbReference type="ARBA" id="ARBA00022827"/>
    </source>
</evidence>
<organism evidence="3 4">
    <name type="scientific">Erythrobacter mangrovi</name>
    <dbReference type="NCBI Taxonomy" id="2739433"/>
    <lineage>
        <taxon>Bacteria</taxon>
        <taxon>Pseudomonadati</taxon>
        <taxon>Pseudomonadota</taxon>
        <taxon>Alphaproteobacteria</taxon>
        <taxon>Sphingomonadales</taxon>
        <taxon>Erythrobacteraceae</taxon>
        <taxon>Erythrobacter/Porphyrobacter group</taxon>
        <taxon>Erythrobacter</taxon>
    </lineage>
</organism>
<feature type="domain" description="FAD-binding PCMH-type" evidence="2">
    <location>
        <begin position="32"/>
        <end position="196"/>
    </location>
</feature>
<dbReference type="InterPro" id="IPR010031">
    <property type="entry name" value="FAD_lactone_oxidase-like"/>
</dbReference>
<dbReference type="Proteomes" id="UP000504693">
    <property type="component" value="Chromosome"/>
</dbReference>
<dbReference type="EMBL" id="CP053921">
    <property type="protein sequence ID" value="QKG71749.1"/>
    <property type="molecule type" value="Genomic_DNA"/>
</dbReference>
<dbReference type="PANTHER" id="PTHR43762">
    <property type="entry name" value="L-GULONOLACTONE OXIDASE"/>
    <property type="match status" value="1"/>
</dbReference>
<dbReference type="GO" id="GO:0016899">
    <property type="term" value="F:oxidoreductase activity, acting on the CH-OH group of donors, oxygen as acceptor"/>
    <property type="evidence" value="ECO:0007669"/>
    <property type="project" value="InterPro"/>
</dbReference>
<dbReference type="SUPFAM" id="SSF56176">
    <property type="entry name" value="FAD-binding/transporter-associated domain-like"/>
    <property type="match status" value="1"/>
</dbReference>
<sequence>MFRTIRNIQARRAIARAEGVEGPRRIYSWIHVFRGEANARIPSDPGKLADDMVQGLYSCVGKSHSYNGVQIVPGVNAMIMSEGGLKHTAYDPVTGIATVGASVSVRELKEFLLTHDRRLINSGNYMAQTVVGALATGTHGFGERGVMADAVVGLTFLDGAGQRVTLKRGDPDFAYVALSFGTIAPIIELQIETVPVEAFISTSHINRLSKLRELQQGTIASNWAVLPYSDLEDPVMMLHTLAPCHAAARRANVRKGGGLLGPIANWIIGRYQWLDKWVPPMRRPLQRLINRLKIVRRDQIQTDPRDMDYLYDPTPGLAGDRPPNILRGCFSTTFTGYNLAFFVPLEKAPAVVKFIMREADDLRDLGFYLKGIISVRELTGTTPLVFGANHREPVAAIDLFADPRDYAWLERLQRLVLQYEPATRPHFGKSALMPEFRDALGQAELARLMNIHRTHYPQKNLMFSERVRAFLDVGRPLAGLAAADSGLVN</sequence>
<dbReference type="Gene3D" id="3.30.465.10">
    <property type="match status" value="1"/>
</dbReference>
<dbReference type="InterPro" id="IPR016166">
    <property type="entry name" value="FAD-bd_PCMH"/>
</dbReference>
<dbReference type="RefSeq" id="WP_173214817.1">
    <property type="nucleotide sequence ID" value="NZ_CP053921.1"/>
</dbReference>
<keyword evidence="4" id="KW-1185">Reference proteome</keyword>
<dbReference type="Pfam" id="PF01565">
    <property type="entry name" value="FAD_binding_4"/>
    <property type="match status" value="1"/>
</dbReference>
<protein>
    <submittedName>
        <fullName evidence="3">FAD-binding protein</fullName>
    </submittedName>
</protein>
<keyword evidence="1" id="KW-0285">Flavoprotein</keyword>
<dbReference type="PROSITE" id="PS51387">
    <property type="entry name" value="FAD_PCMH"/>
    <property type="match status" value="1"/>
</dbReference>
<proteinExistence type="predicted"/>
<keyword evidence="1" id="KW-0274">FAD</keyword>
<dbReference type="InterPro" id="IPR006094">
    <property type="entry name" value="Oxid_FAD_bind_N"/>
</dbReference>
<evidence type="ECO:0000259" key="2">
    <source>
        <dbReference type="PROSITE" id="PS51387"/>
    </source>
</evidence>
<reference evidence="3 4" key="1">
    <citation type="submission" date="2020-05" db="EMBL/GenBank/DDBJ databases">
        <title>Erythrobacter mangrovi sp. nov., isolated from rhizosphere soil of mangrove plant (Kandelia candel).</title>
        <authorList>
            <person name="Ye Y.H."/>
        </authorList>
    </citation>
    <scope>NUCLEOTIDE SEQUENCE [LARGE SCALE GENOMIC DNA]</scope>
    <source>
        <strain evidence="3 4">EB310</strain>
    </source>
</reference>
<dbReference type="AlphaFoldDB" id="A0A7D4CDL7"/>
<evidence type="ECO:0000313" key="3">
    <source>
        <dbReference type="EMBL" id="QKG71749.1"/>
    </source>
</evidence>
<dbReference type="PANTHER" id="PTHR43762:SF1">
    <property type="entry name" value="D-ARABINONO-1,4-LACTONE OXIDASE"/>
    <property type="match status" value="1"/>
</dbReference>
<gene>
    <name evidence="3" type="ORF">HQR01_10455</name>
</gene>
<dbReference type="InterPro" id="IPR016169">
    <property type="entry name" value="FAD-bd_PCMH_sub2"/>
</dbReference>
<dbReference type="KEGG" id="emv:HQR01_10455"/>
<accession>A0A7D4CDL7</accession>
<dbReference type="InterPro" id="IPR036318">
    <property type="entry name" value="FAD-bd_PCMH-like_sf"/>
</dbReference>
<name>A0A7D4CDL7_9SPHN</name>